<reference evidence="1" key="1">
    <citation type="journal article" date="2022" name="bioRxiv">
        <title>Genomics of Preaxostyla Flagellates Illuminates Evolutionary Transitions and the Path Towards Mitochondrial Loss.</title>
        <authorList>
            <person name="Novak L.V.F."/>
            <person name="Treitli S.C."/>
            <person name="Pyrih J."/>
            <person name="Halakuc P."/>
            <person name="Pipaliya S.V."/>
            <person name="Vacek V."/>
            <person name="Brzon O."/>
            <person name="Soukal P."/>
            <person name="Eme L."/>
            <person name="Dacks J.B."/>
            <person name="Karnkowska A."/>
            <person name="Elias M."/>
            <person name="Hampl V."/>
        </authorList>
    </citation>
    <scope>NUCLEOTIDE SEQUENCE</scope>
    <source>
        <strain evidence="1">RCP-MX</strain>
    </source>
</reference>
<dbReference type="EMBL" id="JAPMOS010000002">
    <property type="protein sequence ID" value="KAJ4462649.1"/>
    <property type="molecule type" value="Genomic_DNA"/>
</dbReference>
<dbReference type="Gene3D" id="3.80.10.10">
    <property type="entry name" value="Ribonuclease Inhibitor"/>
    <property type="match status" value="1"/>
</dbReference>
<name>A0ABQ8UZ50_9EUKA</name>
<protein>
    <submittedName>
        <fullName evidence="1">Uncharacterized protein</fullName>
    </submittedName>
</protein>
<accession>A0ABQ8UZ50</accession>
<gene>
    <name evidence="1" type="ORF">PAPYR_647</name>
</gene>
<sequence length="694" mass="75712">MDNQKSQKTPTSNLWAQLPPELLRAIVEASSSPCRTYIQLLGLSHTIRSMIRGILRQISFQRAEIDVDALAALVGPCKGLAKLAFPVPRANDFHLPHTNTKTATPSSWVDEAFGGHTQLAVLENFTAPSEPDGERILSHLPGLVELTVSPSFPMSTRLLAALARSCPDLQVLRCNAREPDPVNMQQQCNPRLKLPLSDLGALAPLSGVLRQLAIGDSAVSEESLAAFVGSLSAVTSLKLHSCPPAALEPIASHLTSLELNTCQGLPGTRICRLERLSLKLHRRGPIRVPLTLLLTANKATLRSLSLATDETAESLIAPLRALPCLTHLDLEMFRAGRILSALPPDLVDRLESLTLLLQETTETAPVRIASSHLQSFCHQVFSGPNPGLILQCPVLMELRSWSPLISLRCPRLRTLRSLPPPEGTGPMPMSDLEVVGPQGACWMDPAWLLTGSPRLRELYGIHLAQPDLLARLCACGSLVRLEQLHLDATRLPNPLVLRLPGQLEYLDLNIELGDQEIRHCPRSTFGAHAQTQAGLPSVRVRLCHSPYLDDLRLRSDSALLSLQTDEEEAGTPTLQPRDLFVYGDLDAASLIRLLTRHGARLSRIRAILGSLASEDWAQLMAAMSGLPRLIGLQLDPPSTVSKISLVCPQLRTLFFLKELRPEVELVLDCPRLDDLVAVRSGAIRSLFGLPPPPC</sequence>
<keyword evidence="2" id="KW-1185">Reference proteome</keyword>
<dbReference type="InterPro" id="IPR032675">
    <property type="entry name" value="LRR_dom_sf"/>
</dbReference>
<organism evidence="1 2">
    <name type="scientific">Paratrimastix pyriformis</name>
    <dbReference type="NCBI Taxonomy" id="342808"/>
    <lineage>
        <taxon>Eukaryota</taxon>
        <taxon>Metamonada</taxon>
        <taxon>Preaxostyla</taxon>
        <taxon>Paratrimastigidae</taxon>
        <taxon>Paratrimastix</taxon>
    </lineage>
</organism>
<dbReference type="SUPFAM" id="SSF52047">
    <property type="entry name" value="RNI-like"/>
    <property type="match status" value="1"/>
</dbReference>
<evidence type="ECO:0000313" key="2">
    <source>
        <dbReference type="Proteomes" id="UP001141327"/>
    </source>
</evidence>
<dbReference type="Proteomes" id="UP001141327">
    <property type="component" value="Unassembled WGS sequence"/>
</dbReference>
<evidence type="ECO:0000313" key="1">
    <source>
        <dbReference type="EMBL" id="KAJ4462649.1"/>
    </source>
</evidence>
<comment type="caution">
    <text evidence="1">The sequence shown here is derived from an EMBL/GenBank/DDBJ whole genome shotgun (WGS) entry which is preliminary data.</text>
</comment>
<proteinExistence type="predicted"/>